<feature type="transmembrane region" description="Helical" evidence="1">
    <location>
        <begin position="61"/>
        <end position="83"/>
    </location>
</feature>
<proteinExistence type="predicted"/>
<name>A0A1I7TWU4_9PELO</name>
<protein>
    <submittedName>
        <fullName evidence="3">VWFA domain-containing protein</fullName>
    </submittedName>
</protein>
<keyword evidence="1" id="KW-1133">Transmembrane helix</keyword>
<accession>A0A1I7TWU4</accession>
<dbReference type="Proteomes" id="UP000095282">
    <property type="component" value="Unplaced"/>
</dbReference>
<evidence type="ECO:0000256" key="1">
    <source>
        <dbReference type="SAM" id="Phobius"/>
    </source>
</evidence>
<sequence>MCTAILRAIKSGETNSDLSYLGIVITDGFVDNNLKAILGKVSVGGYEVTRLQDNSVSFFRYAPANVLAFSMFSMQAFVLVTFYSENSRDDVREEVDMLYNKRYITSLPQSVI</sequence>
<reference evidence="3" key="1">
    <citation type="submission" date="2016-11" db="UniProtKB">
        <authorList>
            <consortium name="WormBaseParasite"/>
        </authorList>
    </citation>
    <scope>IDENTIFICATION</scope>
</reference>
<dbReference type="WBParaSite" id="Csp11.Scaffold629.g12586.t1">
    <property type="protein sequence ID" value="Csp11.Scaffold629.g12586.t1"/>
    <property type="gene ID" value="Csp11.Scaffold629.g12586"/>
</dbReference>
<keyword evidence="1" id="KW-0812">Transmembrane</keyword>
<dbReference type="AlphaFoldDB" id="A0A1I7TWU4"/>
<organism evidence="2 3">
    <name type="scientific">Caenorhabditis tropicalis</name>
    <dbReference type="NCBI Taxonomy" id="1561998"/>
    <lineage>
        <taxon>Eukaryota</taxon>
        <taxon>Metazoa</taxon>
        <taxon>Ecdysozoa</taxon>
        <taxon>Nematoda</taxon>
        <taxon>Chromadorea</taxon>
        <taxon>Rhabditida</taxon>
        <taxon>Rhabditina</taxon>
        <taxon>Rhabditomorpha</taxon>
        <taxon>Rhabditoidea</taxon>
        <taxon>Rhabditidae</taxon>
        <taxon>Peloderinae</taxon>
        <taxon>Caenorhabditis</taxon>
    </lineage>
</organism>
<evidence type="ECO:0000313" key="3">
    <source>
        <dbReference type="WBParaSite" id="Csp11.Scaffold629.g12586.t1"/>
    </source>
</evidence>
<keyword evidence="2" id="KW-1185">Reference proteome</keyword>
<evidence type="ECO:0000313" key="2">
    <source>
        <dbReference type="Proteomes" id="UP000095282"/>
    </source>
</evidence>
<keyword evidence="1" id="KW-0472">Membrane</keyword>